<dbReference type="PANTHER" id="PTHR45849">
    <property type="entry name" value="FACT COMPLEX SUBUNIT SSRP1"/>
    <property type="match status" value="1"/>
</dbReference>
<reference evidence="3 4" key="1">
    <citation type="submission" date="2019-07" db="EMBL/GenBank/DDBJ databases">
        <title>Genomics analysis of Aphanomyces spp. identifies a new class of oomycete effector associated with host adaptation.</title>
        <authorList>
            <person name="Gaulin E."/>
        </authorList>
    </citation>
    <scope>NUCLEOTIDE SEQUENCE [LARGE SCALE GENOMIC DNA]</scope>
    <source>
        <strain evidence="3 4">ATCC 201684</strain>
    </source>
</reference>
<protein>
    <recommendedName>
        <fullName evidence="2">Histone chaperone RTT106/FACT complex subunit SPT16-like middle domain-containing protein</fullName>
    </recommendedName>
</protein>
<evidence type="ECO:0000313" key="3">
    <source>
        <dbReference type="EMBL" id="KAF0731814.1"/>
    </source>
</evidence>
<dbReference type="InterPro" id="IPR050454">
    <property type="entry name" value="RTT106/SSRP1_HistChap/FACT"/>
</dbReference>
<keyword evidence="4" id="KW-1185">Reference proteome</keyword>
<evidence type="ECO:0000256" key="1">
    <source>
        <dbReference type="SAM" id="MobiDB-lite"/>
    </source>
</evidence>
<dbReference type="Proteomes" id="UP000481153">
    <property type="component" value="Unassembled WGS sequence"/>
</dbReference>
<feature type="domain" description="Histone chaperone RTT106/FACT complex subunit SPT16-like middle" evidence="2">
    <location>
        <begin position="25"/>
        <end position="114"/>
    </location>
</feature>
<dbReference type="GO" id="GO:0042393">
    <property type="term" value="F:histone binding"/>
    <property type="evidence" value="ECO:0007669"/>
    <property type="project" value="TreeGrafter"/>
</dbReference>
<dbReference type="EMBL" id="VJMJ01000140">
    <property type="protein sequence ID" value="KAF0731814.1"/>
    <property type="molecule type" value="Genomic_DNA"/>
</dbReference>
<proteinExistence type="predicted"/>
<sequence>MTNLTAVKTFPEVDGKRYMSPQDGAPCIKCTCRGSSGVLFFLPEGLCFLDSPIFLRRQTLRSITWESSSMPRKFDVTVDMIDGMTIDFNMVAVDEIPVISSFVAYIGTLRDKDDEAKSKAIVNLAADEDEEDDDDEDDSDFEMNDEDELSDYDDEALSEDVDEEDIEMDFEQASEMQ</sequence>
<dbReference type="SMART" id="SM01287">
    <property type="entry name" value="Rtt106"/>
    <property type="match status" value="1"/>
</dbReference>
<comment type="caution">
    <text evidence="3">The sequence shown here is derived from an EMBL/GenBank/DDBJ whole genome shotgun (WGS) entry which is preliminary data.</text>
</comment>
<name>A0A6G0WWF8_9STRA</name>
<evidence type="ECO:0000259" key="2">
    <source>
        <dbReference type="SMART" id="SM01287"/>
    </source>
</evidence>
<dbReference type="PANTHER" id="PTHR45849:SF1">
    <property type="entry name" value="FACT COMPLEX SUBUNIT SSRP1"/>
    <property type="match status" value="1"/>
</dbReference>
<feature type="compositionally biased region" description="Acidic residues" evidence="1">
    <location>
        <begin position="126"/>
        <end position="177"/>
    </location>
</feature>
<evidence type="ECO:0000313" key="4">
    <source>
        <dbReference type="Proteomes" id="UP000481153"/>
    </source>
</evidence>
<dbReference type="GO" id="GO:0035101">
    <property type="term" value="C:FACT complex"/>
    <property type="evidence" value="ECO:0007669"/>
    <property type="project" value="TreeGrafter"/>
</dbReference>
<dbReference type="InterPro" id="IPR013719">
    <property type="entry name" value="RTT106/SPT16-like_middle_dom"/>
</dbReference>
<gene>
    <name evidence="3" type="ORF">Ae201684_011112</name>
</gene>
<dbReference type="InterPro" id="IPR011993">
    <property type="entry name" value="PH-like_dom_sf"/>
</dbReference>
<dbReference type="Gene3D" id="2.30.29.30">
    <property type="entry name" value="Pleckstrin-homology domain (PH domain)/Phosphotyrosine-binding domain (PTB)"/>
    <property type="match status" value="1"/>
</dbReference>
<dbReference type="SUPFAM" id="SSF50729">
    <property type="entry name" value="PH domain-like"/>
    <property type="match status" value="1"/>
</dbReference>
<organism evidence="3 4">
    <name type="scientific">Aphanomyces euteiches</name>
    <dbReference type="NCBI Taxonomy" id="100861"/>
    <lineage>
        <taxon>Eukaryota</taxon>
        <taxon>Sar</taxon>
        <taxon>Stramenopiles</taxon>
        <taxon>Oomycota</taxon>
        <taxon>Saprolegniomycetes</taxon>
        <taxon>Saprolegniales</taxon>
        <taxon>Verrucalvaceae</taxon>
        <taxon>Aphanomyces</taxon>
    </lineage>
</organism>
<dbReference type="AlphaFoldDB" id="A0A6G0WWF8"/>
<feature type="region of interest" description="Disordered" evidence="1">
    <location>
        <begin position="121"/>
        <end position="177"/>
    </location>
</feature>
<dbReference type="GO" id="GO:0031491">
    <property type="term" value="F:nucleosome binding"/>
    <property type="evidence" value="ECO:0007669"/>
    <property type="project" value="TreeGrafter"/>
</dbReference>
<accession>A0A6G0WWF8</accession>
<dbReference type="Pfam" id="PF08512">
    <property type="entry name" value="Rttp106-like_middle"/>
    <property type="match status" value="1"/>
</dbReference>
<dbReference type="VEuPathDB" id="FungiDB:AeMF1_011382"/>